<dbReference type="PANTHER" id="PTHR30308">
    <property type="entry name" value="TMRNA-BINDING COMPONENT OF TRANS-TRANSLATION TAGGING COMPLEX"/>
    <property type="match status" value="1"/>
</dbReference>
<evidence type="ECO:0000256" key="2">
    <source>
        <dbReference type="ARBA" id="ARBA00022884"/>
    </source>
</evidence>
<dbReference type="GO" id="GO:0070930">
    <property type="term" value="P:trans-translation-dependent protein tagging"/>
    <property type="evidence" value="ECO:0007669"/>
    <property type="project" value="TreeGrafter"/>
</dbReference>
<evidence type="ECO:0000313" key="4">
    <source>
        <dbReference type="EMBL" id="TDO21071.1"/>
    </source>
</evidence>
<dbReference type="Gene3D" id="2.40.280.10">
    <property type="match status" value="1"/>
</dbReference>
<dbReference type="RefSeq" id="WP_094254412.1">
    <property type="nucleotide sequence ID" value="NZ_NNCE01000001.1"/>
</dbReference>
<gene>
    <name evidence="3" type="primary">smpB</name>
    <name evidence="4" type="ORF">EI74_0091</name>
</gene>
<evidence type="ECO:0000256" key="3">
    <source>
        <dbReference type="HAMAP-Rule" id="MF_00023"/>
    </source>
</evidence>
<dbReference type="GO" id="GO:0005829">
    <property type="term" value="C:cytosol"/>
    <property type="evidence" value="ECO:0007669"/>
    <property type="project" value="TreeGrafter"/>
</dbReference>
<dbReference type="InterPro" id="IPR023620">
    <property type="entry name" value="SmpB"/>
</dbReference>
<dbReference type="InterPro" id="IPR000037">
    <property type="entry name" value="SsrA-bd_prot"/>
</dbReference>
<proteinExistence type="inferred from homology"/>
<keyword evidence="1 3" id="KW-0963">Cytoplasm</keyword>
<comment type="caution">
    <text evidence="4">The sequence shown here is derived from an EMBL/GenBank/DDBJ whole genome shotgun (WGS) entry which is preliminary data.</text>
</comment>
<protein>
    <recommendedName>
        <fullName evidence="3">SsrA-binding protein</fullName>
    </recommendedName>
    <alternativeName>
        <fullName evidence="3">Small protein B</fullName>
    </alternativeName>
</protein>
<dbReference type="NCBIfam" id="TIGR00086">
    <property type="entry name" value="smpB"/>
    <property type="match status" value="1"/>
</dbReference>
<dbReference type="SUPFAM" id="SSF74982">
    <property type="entry name" value="Small protein B (SmpB)"/>
    <property type="match status" value="1"/>
</dbReference>
<accession>A0A4R6IGY2</accession>
<reference evidence="4 5" key="1">
    <citation type="submission" date="2019-03" db="EMBL/GenBank/DDBJ databases">
        <title>Genomic Encyclopedia of Archaeal and Bacterial Type Strains, Phase II (KMG-II): from individual species to whole genera.</title>
        <authorList>
            <person name="Goeker M."/>
        </authorList>
    </citation>
    <scope>NUCLEOTIDE SEQUENCE [LARGE SCALE GENOMIC DNA]</scope>
    <source>
        <strain evidence="4 5">ATCC 700618</strain>
    </source>
</reference>
<comment type="similarity">
    <text evidence="3">Belongs to the SmpB family.</text>
</comment>
<dbReference type="PANTHER" id="PTHR30308:SF2">
    <property type="entry name" value="SSRA-BINDING PROTEIN"/>
    <property type="match status" value="1"/>
</dbReference>
<evidence type="ECO:0000313" key="5">
    <source>
        <dbReference type="Proteomes" id="UP000295518"/>
    </source>
</evidence>
<evidence type="ECO:0000256" key="1">
    <source>
        <dbReference type="ARBA" id="ARBA00022490"/>
    </source>
</evidence>
<dbReference type="Pfam" id="PF01668">
    <property type="entry name" value="SmpB"/>
    <property type="match status" value="1"/>
</dbReference>
<dbReference type="InterPro" id="IPR020081">
    <property type="entry name" value="SsrA-bd_prot_CS"/>
</dbReference>
<dbReference type="AlphaFoldDB" id="A0A4R6IGY2"/>
<dbReference type="PROSITE" id="PS01317">
    <property type="entry name" value="SSRP"/>
    <property type="match status" value="1"/>
</dbReference>
<dbReference type="NCBIfam" id="NF003843">
    <property type="entry name" value="PRK05422.1"/>
    <property type="match status" value="1"/>
</dbReference>
<comment type="subcellular location">
    <subcellularLocation>
        <location evidence="3">Cytoplasm</location>
    </subcellularLocation>
    <text evidence="3">The tmRNA-SmpB complex associates with stalled 70S ribosomes.</text>
</comment>
<name>A0A4R6IGY2_9MOLU</name>
<dbReference type="HAMAP" id="MF_00023">
    <property type="entry name" value="SmpB"/>
    <property type="match status" value="1"/>
</dbReference>
<dbReference type="OrthoDB" id="9805462at2"/>
<sequence length="145" mass="17043">MKIIATNKYVKSQYEIIHKYEAGIVLNGPEVKSIRAANVNLRGSYAVFKQNELYLVNMHVSQYMAVEMDETRSRKLLLRKNEMRRIKHEIDSKQLTLVPLKIYFTPRSLIKVEIAIAKGLKKHDKREILKKRDVEKQINKKLTFS</sequence>
<dbReference type="EMBL" id="SNWN01000009">
    <property type="protein sequence ID" value="TDO21071.1"/>
    <property type="molecule type" value="Genomic_DNA"/>
</dbReference>
<organism evidence="4 5">
    <name type="scientific">Mycoplasma testudineum</name>
    <dbReference type="NCBI Taxonomy" id="244584"/>
    <lineage>
        <taxon>Bacteria</taxon>
        <taxon>Bacillati</taxon>
        <taxon>Mycoplasmatota</taxon>
        <taxon>Mollicutes</taxon>
        <taxon>Mycoplasmataceae</taxon>
        <taxon>Mycoplasma</taxon>
    </lineage>
</organism>
<keyword evidence="5" id="KW-1185">Reference proteome</keyword>
<dbReference type="CDD" id="cd09294">
    <property type="entry name" value="SmpB"/>
    <property type="match status" value="1"/>
</dbReference>
<comment type="function">
    <text evidence="3">Required for rescue of stalled ribosomes mediated by trans-translation. Binds to transfer-messenger RNA (tmRNA), required for stable association of tmRNA with ribosomes. tmRNA and SmpB together mimic tRNA shape, replacing the anticodon stem-loop with SmpB. tmRNA is encoded by the ssrA gene; the 2 termini fold to resemble tRNA(Ala) and it encodes a 'tag peptide', a short internal open reading frame. During trans-translation Ala-aminoacylated tmRNA acts like a tRNA, entering the A-site of stalled ribosomes, displacing the stalled mRNA. The ribosome then switches to translate the ORF on the tmRNA; the nascent peptide is terminated with the 'tag peptide' encoded by the tmRNA and targeted for degradation. The ribosome is freed to recommence translation, which seems to be the essential function of trans-translation.</text>
</comment>
<dbReference type="Proteomes" id="UP000295518">
    <property type="component" value="Unassembled WGS sequence"/>
</dbReference>
<dbReference type="GO" id="GO:0003723">
    <property type="term" value="F:RNA binding"/>
    <property type="evidence" value="ECO:0007669"/>
    <property type="project" value="UniProtKB-UniRule"/>
</dbReference>
<keyword evidence="2 3" id="KW-0694">RNA-binding</keyword>
<dbReference type="GO" id="GO:0070929">
    <property type="term" value="P:trans-translation"/>
    <property type="evidence" value="ECO:0007669"/>
    <property type="project" value="UniProtKB-UniRule"/>
</dbReference>